<dbReference type="GO" id="GO:0008610">
    <property type="term" value="P:lipid biosynthetic process"/>
    <property type="evidence" value="ECO:0007669"/>
    <property type="project" value="TreeGrafter"/>
</dbReference>
<proteinExistence type="inferred from homology"/>
<dbReference type="AlphaFoldDB" id="A0A4P6Q3S4"/>
<dbReference type="InterPro" id="IPR001031">
    <property type="entry name" value="Thioesterase"/>
</dbReference>
<dbReference type="Proteomes" id="UP000292235">
    <property type="component" value="Chromosome"/>
</dbReference>
<dbReference type="InterPro" id="IPR012223">
    <property type="entry name" value="TEII"/>
</dbReference>
<organism evidence="3 4">
    <name type="scientific">Streptomonospora litoralis</name>
    <dbReference type="NCBI Taxonomy" id="2498135"/>
    <lineage>
        <taxon>Bacteria</taxon>
        <taxon>Bacillati</taxon>
        <taxon>Actinomycetota</taxon>
        <taxon>Actinomycetes</taxon>
        <taxon>Streptosporangiales</taxon>
        <taxon>Nocardiopsidaceae</taxon>
        <taxon>Streptomonospora</taxon>
    </lineage>
</organism>
<name>A0A4P6Q3S4_9ACTN</name>
<dbReference type="EMBL" id="CP036455">
    <property type="protein sequence ID" value="QBI54870.1"/>
    <property type="molecule type" value="Genomic_DNA"/>
</dbReference>
<protein>
    <submittedName>
        <fullName evidence="3">Linear gramicidin dehydrogenase LgrE</fullName>
        <ecNumber evidence="3">1.1.-.-</ecNumber>
    </submittedName>
</protein>
<evidence type="ECO:0000313" key="3">
    <source>
        <dbReference type="EMBL" id="QBI54870.1"/>
    </source>
</evidence>
<dbReference type="OrthoDB" id="8480037at2"/>
<dbReference type="KEGG" id="strr:EKD16_15480"/>
<dbReference type="EC" id="1.1.-.-" evidence="3"/>
<dbReference type="Pfam" id="PF00975">
    <property type="entry name" value="Thioesterase"/>
    <property type="match status" value="1"/>
</dbReference>
<comment type="similarity">
    <text evidence="1">Belongs to the thioesterase family.</text>
</comment>
<dbReference type="PANTHER" id="PTHR11487:SF0">
    <property type="entry name" value="S-ACYL FATTY ACID SYNTHASE THIOESTERASE, MEDIUM CHAIN"/>
    <property type="match status" value="1"/>
</dbReference>
<dbReference type="SUPFAM" id="SSF53474">
    <property type="entry name" value="alpha/beta-Hydrolases"/>
    <property type="match status" value="1"/>
</dbReference>
<dbReference type="InterPro" id="IPR029058">
    <property type="entry name" value="AB_hydrolase_fold"/>
</dbReference>
<keyword evidence="4" id="KW-1185">Reference proteome</keyword>
<reference evidence="3 4" key="1">
    <citation type="submission" date="2019-02" db="EMBL/GenBank/DDBJ databases">
        <authorList>
            <person name="Khodamoradi S."/>
            <person name="Hahnke R.L."/>
            <person name="Kaempfer P."/>
            <person name="Schumann P."/>
            <person name="Rohde M."/>
            <person name="Steinert M."/>
            <person name="Luzhetskyy A."/>
            <person name="Wink J."/>
            <person name="Ruckert C."/>
        </authorList>
    </citation>
    <scope>NUCLEOTIDE SEQUENCE [LARGE SCALE GENOMIC DNA]</scope>
    <source>
        <strain evidence="3 4">M2</strain>
    </source>
</reference>
<feature type="domain" description="Thioesterase" evidence="2">
    <location>
        <begin position="19"/>
        <end position="238"/>
    </location>
</feature>
<dbReference type="GO" id="GO:0016491">
    <property type="term" value="F:oxidoreductase activity"/>
    <property type="evidence" value="ECO:0007669"/>
    <property type="project" value="UniProtKB-KW"/>
</dbReference>
<sequence>MNADLWLRSFHTAEEGAARLVFFPHAGGAASYFFPLSKLLAPQTEVLAVQYPGRQDRHRERPLDDVSRLADELREVLRPADDTPVVYFGHSLGATVAFEVARRLEEEGAGPRMLMASARCAPSAHRSDGIHLLDDAGIVAELRRLSGTDPSLLEDEELLAALMPAIRGDYTAAETYAYEPGAPLSCPVVGFVGDDDVRVGAEDLAGWREHTSAGFELCRLPGGHFYPTEDPTRAAKEIGARVGSAVSPRGRS</sequence>
<gene>
    <name evidence="3" type="primary">lgrE</name>
    <name evidence="3" type="ORF">EKD16_15480</name>
</gene>
<evidence type="ECO:0000313" key="4">
    <source>
        <dbReference type="Proteomes" id="UP000292235"/>
    </source>
</evidence>
<accession>A0A4P6Q3S4</accession>
<evidence type="ECO:0000259" key="2">
    <source>
        <dbReference type="Pfam" id="PF00975"/>
    </source>
</evidence>
<keyword evidence="3" id="KW-0560">Oxidoreductase</keyword>
<dbReference type="RefSeq" id="WP_131098969.1">
    <property type="nucleotide sequence ID" value="NZ_CP036455.1"/>
</dbReference>
<dbReference type="Gene3D" id="3.40.50.1820">
    <property type="entry name" value="alpha/beta hydrolase"/>
    <property type="match status" value="1"/>
</dbReference>
<dbReference type="PANTHER" id="PTHR11487">
    <property type="entry name" value="THIOESTERASE"/>
    <property type="match status" value="1"/>
</dbReference>
<evidence type="ECO:0000256" key="1">
    <source>
        <dbReference type="ARBA" id="ARBA00007169"/>
    </source>
</evidence>